<evidence type="ECO:0000313" key="4">
    <source>
        <dbReference type="EMBL" id="GLK83798.1"/>
    </source>
</evidence>
<dbReference type="CDD" id="cd12164">
    <property type="entry name" value="GDH_like_2"/>
    <property type="match status" value="1"/>
</dbReference>
<dbReference type="Proteomes" id="UP001143330">
    <property type="component" value="Unassembled WGS sequence"/>
</dbReference>
<gene>
    <name evidence="4" type="ORF">GCM10017653_18680</name>
</gene>
<dbReference type="AlphaFoldDB" id="A0A9W6JYM9"/>
<keyword evidence="5" id="KW-1185">Reference proteome</keyword>
<dbReference type="InterPro" id="IPR029753">
    <property type="entry name" value="D-isomer_DH_CS"/>
</dbReference>
<dbReference type="RefSeq" id="WP_213364004.1">
    <property type="nucleotide sequence ID" value="NZ_BSFM01000011.1"/>
</dbReference>
<organism evidence="4 5">
    <name type="scientific">Ancylobacter defluvii</name>
    <dbReference type="NCBI Taxonomy" id="1282440"/>
    <lineage>
        <taxon>Bacteria</taxon>
        <taxon>Pseudomonadati</taxon>
        <taxon>Pseudomonadota</taxon>
        <taxon>Alphaproteobacteria</taxon>
        <taxon>Hyphomicrobiales</taxon>
        <taxon>Xanthobacteraceae</taxon>
        <taxon>Ancylobacter</taxon>
    </lineage>
</organism>
<keyword evidence="1" id="KW-0560">Oxidoreductase</keyword>
<dbReference type="Pfam" id="PF02826">
    <property type="entry name" value="2-Hacid_dh_C"/>
    <property type="match status" value="1"/>
</dbReference>
<evidence type="ECO:0000256" key="1">
    <source>
        <dbReference type="ARBA" id="ARBA00023002"/>
    </source>
</evidence>
<accession>A0A9W6JYM9</accession>
<evidence type="ECO:0000256" key="2">
    <source>
        <dbReference type="ARBA" id="ARBA00023027"/>
    </source>
</evidence>
<dbReference type="PANTHER" id="PTHR43333">
    <property type="entry name" value="2-HACID_DH_C DOMAIN-CONTAINING PROTEIN"/>
    <property type="match status" value="1"/>
</dbReference>
<dbReference type="InterPro" id="IPR006140">
    <property type="entry name" value="D-isomer_DH_NAD-bd"/>
</dbReference>
<dbReference type="PROSITE" id="PS00671">
    <property type="entry name" value="D_2_HYDROXYACID_DH_3"/>
    <property type="match status" value="1"/>
</dbReference>
<dbReference type="Gene3D" id="3.40.50.720">
    <property type="entry name" value="NAD(P)-binding Rossmann-like Domain"/>
    <property type="match status" value="2"/>
</dbReference>
<dbReference type="GO" id="GO:0051287">
    <property type="term" value="F:NAD binding"/>
    <property type="evidence" value="ECO:0007669"/>
    <property type="project" value="InterPro"/>
</dbReference>
<name>A0A9W6JYM9_9HYPH</name>
<evidence type="ECO:0000313" key="5">
    <source>
        <dbReference type="Proteomes" id="UP001143330"/>
    </source>
</evidence>
<reference evidence="4" key="2">
    <citation type="submission" date="2023-01" db="EMBL/GenBank/DDBJ databases">
        <authorList>
            <person name="Sun Q."/>
            <person name="Evtushenko L."/>
        </authorList>
    </citation>
    <scope>NUCLEOTIDE SEQUENCE</scope>
    <source>
        <strain evidence="4">VKM B-2789</strain>
    </source>
</reference>
<dbReference type="SUPFAM" id="SSF51735">
    <property type="entry name" value="NAD(P)-binding Rossmann-fold domains"/>
    <property type="match status" value="1"/>
</dbReference>
<sequence>MNRDARALLIAATGEDPEPYREALKAHMPDLVVHDESESYDPASIAYALVWKPTAGLMARLPNLEAIFSMGAGIDHVLADPELPPGPPIVRLMHDKTREQMRDYALHAVLHYYRLMDVASAQQASRKWAFLQIRDKAKLKVGVLGLGEMGGAAARALAGLGFSVLGWSRSARQIDGVTSFSGADGLKAMLAESYFLLSVLPATEDTVGILNAELFAALPKGAVVINIGRGNHLVPADLLAALDSGHLAGAALDVFDPEPMPQDSPFWTHPKVRVTPHIASDGNAEICGDAVTANIRRIETGLPPEPVGDRARGY</sequence>
<proteinExistence type="predicted"/>
<keyword evidence="2" id="KW-0520">NAD</keyword>
<dbReference type="SUPFAM" id="SSF52283">
    <property type="entry name" value="Formate/glycerate dehydrogenase catalytic domain-like"/>
    <property type="match status" value="1"/>
</dbReference>
<comment type="caution">
    <text evidence="4">The sequence shown here is derived from an EMBL/GenBank/DDBJ whole genome shotgun (WGS) entry which is preliminary data.</text>
</comment>
<evidence type="ECO:0000259" key="3">
    <source>
        <dbReference type="Pfam" id="PF02826"/>
    </source>
</evidence>
<reference evidence="4" key="1">
    <citation type="journal article" date="2014" name="Int. J. Syst. Evol. Microbiol.">
        <title>Complete genome sequence of Corynebacterium casei LMG S-19264T (=DSM 44701T), isolated from a smear-ripened cheese.</title>
        <authorList>
            <consortium name="US DOE Joint Genome Institute (JGI-PGF)"/>
            <person name="Walter F."/>
            <person name="Albersmeier A."/>
            <person name="Kalinowski J."/>
            <person name="Ruckert C."/>
        </authorList>
    </citation>
    <scope>NUCLEOTIDE SEQUENCE</scope>
    <source>
        <strain evidence="4">VKM B-2789</strain>
    </source>
</reference>
<feature type="domain" description="D-isomer specific 2-hydroxyacid dehydrogenase NAD-binding" evidence="3">
    <location>
        <begin position="108"/>
        <end position="279"/>
    </location>
</feature>
<dbReference type="PANTHER" id="PTHR43333:SF1">
    <property type="entry name" value="D-ISOMER SPECIFIC 2-HYDROXYACID DEHYDROGENASE NAD-BINDING DOMAIN-CONTAINING PROTEIN"/>
    <property type="match status" value="1"/>
</dbReference>
<dbReference type="InterPro" id="IPR036291">
    <property type="entry name" value="NAD(P)-bd_dom_sf"/>
</dbReference>
<dbReference type="GO" id="GO:0016616">
    <property type="term" value="F:oxidoreductase activity, acting on the CH-OH group of donors, NAD or NADP as acceptor"/>
    <property type="evidence" value="ECO:0007669"/>
    <property type="project" value="UniProtKB-ARBA"/>
</dbReference>
<dbReference type="EMBL" id="BSFM01000011">
    <property type="protein sequence ID" value="GLK83798.1"/>
    <property type="molecule type" value="Genomic_DNA"/>
</dbReference>
<protein>
    <submittedName>
        <fullName evidence="4">Glyoxylate/hydroxypyruvate reductase A</fullName>
    </submittedName>
</protein>